<reference evidence="2 3" key="1">
    <citation type="submission" date="2016-11" db="EMBL/GenBank/DDBJ databases">
        <title>Draft genome of Pseudomonas versuta A4R1.12.</title>
        <authorList>
            <person name="See-Too W.-S."/>
        </authorList>
    </citation>
    <scope>NUCLEOTIDE SEQUENCE [LARGE SCALE GENOMIC DNA]</scope>
    <source>
        <strain evidence="2 3">A4R1.12</strain>
    </source>
</reference>
<accession>A0A853ZW61</accession>
<name>A0A853ZW61_9PSED</name>
<dbReference type="Pfam" id="PF06178">
    <property type="entry name" value="KdgM"/>
    <property type="match status" value="1"/>
</dbReference>
<dbReference type="EMBL" id="MPJD01000018">
    <property type="protein sequence ID" value="OKA24008.1"/>
    <property type="molecule type" value="Genomic_DNA"/>
</dbReference>
<sequence length="261" mass="30227">MTYPLNEALNTGFFSPQVAHVCKSGRYNGLIAALCFTALEGALMLMPTASHALDLDYQHQYNEKDRDHTDKVMITQALDNGLAFSFQMVASPAVKENGQPGQPFEHMTKDALKGKVKYSHKLTKRLKFKPKFTYSQGKDKKSYKPAFKFPYELNQSFSVIPGYYYKVTTYKDDGKDTKRDNVWSLGGKYRTDRMSIGIARKEIYSNQIAFDGKKRNYSNKFVIDYKVTHRFIPYFEVADVYVDKDTDERQARYRVGFKYKF</sequence>
<evidence type="ECO:0000256" key="1">
    <source>
        <dbReference type="ARBA" id="ARBA00022729"/>
    </source>
</evidence>
<dbReference type="PANTHER" id="PTHR38105:SF5">
    <property type="entry name" value="OUTER MEMBRANE PROTEIN"/>
    <property type="match status" value="1"/>
</dbReference>
<keyword evidence="1" id="KW-0732">Signal</keyword>
<dbReference type="RefSeq" id="WP_073509692.1">
    <property type="nucleotide sequence ID" value="NZ_MPJD01000018.1"/>
</dbReference>
<dbReference type="GO" id="GO:0015772">
    <property type="term" value="P:oligosaccharide transport"/>
    <property type="evidence" value="ECO:0007669"/>
    <property type="project" value="TreeGrafter"/>
</dbReference>
<organism evidence="2 3">
    <name type="scientific">Pseudomonas versuta</name>
    <dbReference type="NCBI Taxonomy" id="1788301"/>
    <lineage>
        <taxon>Bacteria</taxon>
        <taxon>Pseudomonadati</taxon>
        <taxon>Pseudomonadota</taxon>
        <taxon>Gammaproteobacteria</taxon>
        <taxon>Pseudomonadales</taxon>
        <taxon>Pseudomonadaceae</taxon>
        <taxon>Pseudomonas</taxon>
    </lineage>
</organism>
<dbReference type="Proteomes" id="UP000185990">
    <property type="component" value="Unassembled WGS sequence"/>
</dbReference>
<dbReference type="GO" id="GO:0015288">
    <property type="term" value="F:porin activity"/>
    <property type="evidence" value="ECO:0007669"/>
    <property type="project" value="TreeGrafter"/>
</dbReference>
<dbReference type="AlphaFoldDB" id="A0A853ZW61"/>
<protein>
    <submittedName>
        <fullName evidence="2">Porin</fullName>
    </submittedName>
</protein>
<dbReference type="InterPro" id="IPR009331">
    <property type="entry name" value="Oligogalacturonate-sp_porin"/>
</dbReference>
<proteinExistence type="predicted"/>
<dbReference type="PANTHER" id="PTHR38105">
    <property type="entry name" value="OUTER MEMBRANE PROTEIN-RELATED-RELATED"/>
    <property type="match status" value="1"/>
</dbReference>
<gene>
    <name evidence="2" type="ORF">BOH74_12005</name>
</gene>
<evidence type="ECO:0000313" key="2">
    <source>
        <dbReference type="EMBL" id="OKA24008.1"/>
    </source>
</evidence>
<evidence type="ECO:0000313" key="3">
    <source>
        <dbReference type="Proteomes" id="UP000185990"/>
    </source>
</evidence>
<dbReference type="InterPro" id="IPR053713">
    <property type="entry name" value="Bact_OM_Channel_sf"/>
</dbReference>
<dbReference type="Gene3D" id="2.40.160.40">
    <property type="entry name" value="monomeric porin ompg"/>
    <property type="match status" value="1"/>
</dbReference>
<dbReference type="SUPFAM" id="SSF56935">
    <property type="entry name" value="Porins"/>
    <property type="match status" value="1"/>
</dbReference>
<dbReference type="GO" id="GO:0009279">
    <property type="term" value="C:cell outer membrane"/>
    <property type="evidence" value="ECO:0007669"/>
    <property type="project" value="TreeGrafter"/>
</dbReference>
<comment type="caution">
    <text evidence="2">The sequence shown here is derived from an EMBL/GenBank/DDBJ whole genome shotgun (WGS) entry which is preliminary data.</text>
</comment>